<reference evidence="3 4" key="1">
    <citation type="submission" date="2024-08" db="EMBL/GenBank/DDBJ databases">
        <authorList>
            <person name="Lu H."/>
        </authorList>
    </citation>
    <scope>NUCLEOTIDE SEQUENCE [LARGE SCALE GENOMIC DNA]</scope>
    <source>
        <strain evidence="3 4">BYS180W</strain>
    </source>
</reference>
<protein>
    <submittedName>
        <fullName evidence="3">Efflux RND transporter periplasmic adaptor subunit</fullName>
    </submittedName>
</protein>
<evidence type="ECO:0000259" key="2">
    <source>
        <dbReference type="Pfam" id="PF25917"/>
    </source>
</evidence>
<name>A0ABW7FV56_9BURK</name>
<dbReference type="PANTHER" id="PTHR30469:SF15">
    <property type="entry name" value="HLYD FAMILY OF SECRETION PROTEINS"/>
    <property type="match status" value="1"/>
</dbReference>
<evidence type="ECO:0000256" key="1">
    <source>
        <dbReference type="ARBA" id="ARBA00009477"/>
    </source>
</evidence>
<evidence type="ECO:0000313" key="4">
    <source>
        <dbReference type="Proteomes" id="UP001606099"/>
    </source>
</evidence>
<evidence type="ECO:0000313" key="3">
    <source>
        <dbReference type="EMBL" id="MFG6448215.1"/>
    </source>
</evidence>
<accession>A0ABW7FV56</accession>
<dbReference type="InterPro" id="IPR006143">
    <property type="entry name" value="RND_pump_MFP"/>
</dbReference>
<dbReference type="InterPro" id="IPR058625">
    <property type="entry name" value="MdtA-like_BSH"/>
</dbReference>
<gene>
    <name evidence="3" type="ORF">ACG0Z6_08145</name>
</gene>
<organism evidence="3 4">
    <name type="scientific">Roseateles rivi</name>
    <dbReference type="NCBI Taxonomy" id="3299028"/>
    <lineage>
        <taxon>Bacteria</taxon>
        <taxon>Pseudomonadati</taxon>
        <taxon>Pseudomonadota</taxon>
        <taxon>Betaproteobacteria</taxon>
        <taxon>Burkholderiales</taxon>
        <taxon>Sphaerotilaceae</taxon>
        <taxon>Roseateles</taxon>
    </lineage>
</organism>
<dbReference type="PANTHER" id="PTHR30469">
    <property type="entry name" value="MULTIDRUG RESISTANCE PROTEIN MDTA"/>
    <property type="match status" value="1"/>
</dbReference>
<dbReference type="EMBL" id="JBIGHZ010000003">
    <property type="protein sequence ID" value="MFG6448215.1"/>
    <property type="molecule type" value="Genomic_DNA"/>
</dbReference>
<dbReference type="Pfam" id="PF25917">
    <property type="entry name" value="BSH_RND"/>
    <property type="match status" value="1"/>
</dbReference>
<dbReference type="SUPFAM" id="SSF111369">
    <property type="entry name" value="HlyD-like secretion proteins"/>
    <property type="match status" value="1"/>
</dbReference>
<dbReference type="Gene3D" id="2.40.50.100">
    <property type="match status" value="1"/>
</dbReference>
<comment type="similarity">
    <text evidence="1">Belongs to the membrane fusion protein (MFP) (TC 8.A.1) family.</text>
</comment>
<comment type="caution">
    <text evidence="3">The sequence shown here is derived from an EMBL/GenBank/DDBJ whole genome shotgun (WGS) entry which is preliminary data.</text>
</comment>
<dbReference type="RefSeq" id="WP_394460268.1">
    <property type="nucleotide sequence ID" value="NZ_JBIGHZ010000003.1"/>
</dbReference>
<keyword evidence="4" id="KW-1185">Reference proteome</keyword>
<dbReference type="Gene3D" id="1.10.287.470">
    <property type="entry name" value="Helix hairpin bin"/>
    <property type="match status" value="1"/>
</dbReference>
<dbReference type="Proteomes" id="UP001606099">
    <property type="component" value="Unassembled WGS sequence"/>
</dbReference>
<proteinExistence type="inferred from homology"/>
<dbReference type="Gene3D" id="2.40.420.20">
    <property type="match status" value="1"/>
</dbReference>
<dbReference type="Gene3D" id="2.40.30.170">
    <property type="match status" value="1"/>
</dbReference>
<dbReference type="NCBIfam" id="TIGR01730">
    <property type="entry name" value="RND_mfp"/>
    <property type="match status" value="1"/>
</dbReference>
<feature type="domain" description="Multidrug resistance protein MdtA-like barrel-sandwich hybrid" evidence="2">
    <location>
        <begin position="75"/>
        <end position="205"/>
    </location>
</feature>
<sequence>MSKSTKKILWCLVALVVLLALGGRAWQSRQTQGAAESQARTPAPLQLGAVDVSRAERGVLAHTLDLSGGLKAVNMAVVKAKVAAELQQLSVREGDAVRAGQLLGVLDPTESELRLRQARENAQAAQAQAEISKRNLDNSRALVAQGFVSPTALETAQSNDAAARANLQAMSAAQALAQKSLNDTRLLAPISGVVSQRLAQPGERVAVDGRVLEIVDLSALELEATLAPEQAAALRVGAAAELEVEGLPAKVQGKVVRINPAAQAGSRAVLAYVRVAGQPGLRHGAFARGTVVLDSREALLVGREDVRVDRARPYVLVIDQGKLLAREVVLGQQGQARVGSRTRQVVEVLSGLRGGELVLSGAAGQVAEGTAVALPGADAASAASAASR</sequence>